<name>A0A1N6K9V2_9BACT</name>
<keyword evidence="2" id="KW-1185">Reference proteome</keyword>
<dbReference type="InterPro" id="IPR029063">
    <property type="entry name" value="SAM-dependent_MTases_sf"/>
</dbReference>
<keyword evidence="1" id="KW-0808">Transferase</keyword>
<dbReference type="SUPFAM" id="SSF53335">
    <property type="entry name" value="S-adenosyl-L-methionine-dependent methyltransferases"/>
    <property type="match status" value="1"/>
</dbReference>
<dbReference type="GO" id="GO:0032259">
    <property type="term" value="P:methylation"/>
    <property type="evidence" value="ECO:0007669"/>
    <property type="project" value="UniProtKB-KW"/>
</dbReference>
<dbReference type="RefSeq" id="WP_074242632.1">
    <property type="nucleotide sequence ID" value="NZ_FSRA01000002.1"/>
</dbReference>
<evidence type="ECO:0000313" key="1">
    <source>
        <dbReference type="EMBL" id="SIO53369.1"/>
    </source>
</evidence>
<dbReference type="PANTHER" id="PTHR43861:SF1">
    <property type="entry name" value="TRANS-ACONITATE 2-METHYLTRANSFERASE"/>
    <property type="match status" value="1"/>
</dbReference>
<dbReference type="CDD" id="cd02440">
    <property type="entry name" value="AdoMet_MTases"/>
    <property type="match status" value="1"/>
</dbReference>
<evidence type="ECO:0000313" key="2">
    <source>
        <dbReference type="Proteomes" id="UP000185003"/>
    </source>
</evidence>
<dbReference type="STRING" id="536979.SAMN04488055_5400"/>
<proteinExistence type="predicted"/>
<dbReference type="Proteomes" id="UP000185003">
    <property type="component" value="Unassembled WGS sequence"/>
</dbReference>
<dbReference type="PANTHER" id="PTHR43861">
    <property type="entry name" value="TRANS-ACONITATE 2-METHYLTRANSFERASE-RELATED"/>
    <property type="match status" value="1"/>
</dbReference>
<gene>
    <name evidence="1" type="ORF">SAMN04488055_5400</name>
</gene>
<dbReference type="Pfam" id="PF13489">
    <property type="entry name" value="Methyltransf_23"/>
    <property type="match status" value="1"/>
</dbReference>
<accession>A0A1N6K9V2</accession>
<protein>
    <submittedName>
        <fullName evidence="1">Methyltransferase domain-containing protein</fullName>
    </submittedName>
</protein>
<organism evidence="1 2">
    <name type="scientific">Chitinophaga niabensis</name>
    <dbReference type="NCBI Taxonomy" id="536979"/>
    <lineage>
        <taxon>Bacteria</taxon>
        <taxon>Pseudomonadati</taxon>
        <taxon>Bacteroidota</taxon>
        <taxon>Chitinophagia</taxon>
        <taxon>Chitinophagales</taxon>
        <taxon>Chitinophagaceae</taxon>
        <taxon>Chitinophaga</taxon>
    </lineage>
</organism>
<dbReference type="OrthoDB" id="9784101at2"/>
<dbReference type="EMBL" id="FSRA01000002">
    <property type="protein sequence ID" value="SIO53369.1"/>
    <property type="molecule type" value="Genomic_DNA"/>
</dbReference>
<dbReference type="Gene3D" id="3.40.50.150">
    <property type="entry name" value="Vaccinia Virus protein VP39"/>
    <property type="match status" value="1"/>
</dbReference>
<dbReference type="GO" id="GO:0008168">
    <property type="term" value="F:methyltransferase activity"/>
    <property type="evidence" value="ECO:0007669"/>
    <property type="project" value="UniProtKB-KW"/>
</dbReference>
<sequence>MELSQAIELIRSDDFDKDTIATWADLGCGSGLFTNALLSFLHPKSTVYAVDQYPVKINHPAVILKQMDFIKEDWDFPKLDGILMANSLHFVEDKPSFLRKVRAALKPNGTLLLVEYDTDTPNHWVPFPASFSSLKRILLEAGFKNVHRLQEQPSIYGKANIYASWIN</sequence>
<dbReference type="AlphaFoldDB" id="A0A1N6K9V2"/>
<reference evidence="1 2" key="1">
    <citation type="submission" date="2016-11" db="EMBL/GenBank/DDBJ databases">
        <authorList>
            <person name="Jaros S."/>
            <person name="Januszkiewicz K."/>
            <person name="Wedrychowicz H."/>
        </authorList>
    </citation>
    <scope>NUCLEOTIDE SEQUENCE [LARGE SCALE GENOMIC DNA]</scope>
    <source>
        <strain evidence="1 2">DSM 24787</strain>
    </source>
</reference>
<keyword evidence="1" id="KW-0489">Methyltransferase</keyword>